<evidence type="ECO:0000313" key="3">
    <source>
        <dbReference type="Proteomes" id="UP000598820"/>
    </source>
</evidence>
<evidence type="ECO:0000259" key="1">
    <source>
        <dbReference type="SMART" id="SM00409"/>
    </source>
</evidence>
<feature type="non-terminal residue" evidence="2">
    <location>
        <position position="1"/>
    </location>
</feature>
<dbReference type="Gene3D" id="2.60.40.10">
    <property type="entry name" value="Immunoglobulins"/>
    <property type="match status" value="3"/>
</dbReference>
<dbReference type="InterPro" id="IPR003599">
    <property type="entry name" value="Ig_sub"/>
</dbReference>
<feature type="domain" description="Immunoglobulin" evidence="1">
    <location>
        <begin position="1156"/>
        <end position="1240"/>
    </location>
</feature>
<gene>
    <name evidence="2" type="ORF">IC229_32745</name>
</gene>
<protein>
    <recommendedName>
        <fullName evidence="1">Immunoglobulin domain-containing protein</fullName>
    </recommendedName>
</protein>
<organism evidence="2 3">
    <name type="scientific">Spirosoma profusum</name>
    <dbReference type="NCBI Taxonomy" id="2771354"/>
    <lineage>
        <taxon>Bacteria</taxon>
        <taxon>Pseudomonadati</taxon>
        <taxon>Bacteroidota</taxon>
        <taxon>Cytophagia</taxon>
        <taxon>Cytophagales</taxon>
        <taxon>Cytophagaceae</taxon>
        <taxon>Spirosoma</taxon>
    </lineage>
</organism>
<accession>A0A927AVX4</accession>
<feature type="domain" description="Immunoglobulin" evidence="1">
    <location>
        <begin position="737"/>
        <end position="809"/>
    </location>
</feature>
<name>A0A927AVX4_9BACT</name>
<proteinExistence type="predicted"/>
<sequence length="2588" mass="271573">APQPRVSLSAGTSTSVTSHNLCEGQYFGLELLTGVAGYNQLWRGPNSFSALNQPTAFTYVTPAQQGTYSYTLSNPSTLTNVDGVTTHGCANSATVNLSVTSANFGGTVDGISCNSVRGWIRNNNCSEQSTYAKITIDDVDSYTVLANQPRTDVSTFAHGFNWRPPAQYAQGTHYIRVTDLQGNEINGGTRQLMGLSAPQPRVSLSAGTSTTLVSTTLCEGQYFGLELISGVTGYNQLWRGPNSFSALNQPTAFTYVTPTQQGIYSYTLTNPSTLTSTDGNTTDGCSNTASVTLNITSANYNGTLDAVSCNAVRGWIVNYNCAQQSPYVRILINGNQVDVVQANQSRGDIRQFVMGQSDPNAFDKYGFNWAPPAQYRLGSYTITVTNMQGTVLNGGQNRLMGMAPPQPRVSVGTSGTTTQATHTLCEGMSFALELIPTAAGYNQLWRGPQSLSALNQRTVLANITPAQQGTYSYTLTNTSTLTNTPGITTDGCSSSAIVTLNVTPQPTGPTVNSVTICSGTSATLTANNCGGTVNWSYNNVTGTTLVTPSLTQTTTYTATCNSASCISSPTVVTVTIGNTPTKPTVTATPGTISSTRSVTLTAMGCTNTVQWQGTTGMGSTTSVVVSVSQTTSFTARCKSAGGCLSDPASVTVSYVTLPTPSVTASTATICGSQTVTLQATGCSEGTTCRWSNGMMGSSITFIPTSTTVYTAKCTLDAAESDPSISVQVTVRPTPEVAGPLNYTTGQTISLTVTPAVANSYSWQGPHGFTDTGASFSIIGATNSSNTGSYTVTANYTGGGCAPFAVIQINVDGPIIQTGAITPASVCPGFILSVPFATTTTTGTFGSGNTFTVQLSDMNGSFANSTTIGAGSSSPINVTIPPNTLVGGNYRIRVVSSNPVLTGGPSPTSLTVSAMPSLTASSNSPAGEVSTGNSLSLNASGTNLTGATYRWSGPASFSSNQASPVVPTATSANSGTYTVTVTTPGGCTAMATTTVVISPTATISGMLSVCAGHSTTLSVSGGSSYRWSTGAQSATMVAAPVSTTIYSVTVTDAAGGTATVSTSVIVSNGPSLTITGKSKLCAGESSTLSAGGGDNYLWSTGTIGGQVVISPTESTTYSVWSMGENGCWAETSIPVQVTSFSMTANSSANGQSLVGQGPGSSLTQGTTVVLSAITDGIDPKDLFYQWSGPNNFTSTGRTPAFVYSSTTQLGVYEVQASSADGCMAGARIGIGTEPECELIVSVYNKTNSSFLTANQHLLIASGCPNGQISWSNGTSGTVSNGTITWADGETGQVESGLVGITLAVNPSQDKNYVAICTLTGGKICTNTSAIKVSSPDCPNVQIQASATTYEQGDIITLTAANCPGTLTWSHGLGSATSIKISPTRDMRVWAQCTEGAKTCYSNSIALTNLSCVKSVYVHSIINNQVTFGYSGCETGSVAWSVVSGTYSSTSVQKQSGILAGLYRVSGVTGNLTVSANCLGTSGTCSPVSRTVTATERTNCAGRFIQEDPTQNRIAGFAVTILSQIYPFTLVDEVNTPFNTTFQTSVGVPDFMKEKVYTATFENGCKNSVKVMPSRPRLEWKENVKNTAGTYSYTGFAGQFTSKTFPDNPNNQVGSEIDAFTLNTYLPYYADANYKIKIRLNACPTIGQLTTARLPATSNSSPIDQLELQHASAVQTPTLYERPFPTETTSYYGSCLIPQPDGSTLIYPAANGKTLQIASNSCLQVGVAQSKVTKGEAVQLKAQGCIGEVTWSLASTSLGTGAMFIHTPLPAATPATLTYLATCSSNTACTQAVSVMVNACTLQLKASKEAAKIGEPVGLTATGCSGGLVQWSSGDVGETITVKPLVSTTYIASCLVNDVSVCQSATSLTVDNAAPLDIYCPNFQLTTQATSITLCSDQRVWVTPYGCPKGSTIRWSDGYLGGYEELRSFTLNQATSLSATCTTPYQISVSAALSFSAAPVQLQVSPTQVYAGYPAMLRASGCYTNTCQEGQYTWYQNGSLVGSGASLTINISQSTTYVVTCSTGSSKSVPVELKENCEISFESPSIVVGNNVTLKAPQNCNVSYGISWYKYNNGVYDKIATNTREIAIKAPTCNTTGGNVATMDYYQVICVKENKIPCKTNFTVNCNPGVYDPIVNTNGPTAPDPCTKYDFMEKGGVKNTARSPGDNEEPAYTYLLYTEWCPGEVKWYDGGRQMNTLSDGPNYSAKTYNYTCQLGNGQECRGSYTIAPPVASVGGGGRLASNQAVSIALGDNCSSQISLATASSAFYSQLLCRLSNLIQTQEDAIAVLSSVQEQLSSTGLVFPTDQTAIIDALVDGQCGLAATLLAATNGNSMFAIGTFNEQINAKFEEIKQAAISAVSKFKGRFIVYTRHFIPEDRDGFYAYRGDGRGFKSIPNEVEYDDNNWETNSSRVIIKNLVDFDTKLIRVARPYCDPTVLLGIIKSAAEPGISTLNYQFLNQYTADFNMSYTASDPLALGIAPVLNFDLNVQVEIIPSLQTLKVSAVLTGDPYPAGEIFIFDKVTKQSWFIDTYSIPQSLEIISSFPENHLPLINSTKYFKINTTGNIVNGLQDGLVISNSVWNSTFTSRNPRR</sequence>
<dbReference type="SMART" id="SM00409">
    <property type="entry name" value="IG"/>
    <property type="match status" value="3"/>
</dbReference>
<evidence type="ECO:0000313" key="2">
    <source>
        <dbReference type="EMBL" id="MBD2705425.1"/>
    </source>
</evidence>
<dbReference type="Proteomes" id="UP000598820">
    <property type="component" value="Unassembled WGS sequence"/>
</dbReference>
<dbReference type="EMBL" id="JACWZY010000056">
    <property type="protein sequence ID" value="MBD2705425.1"/>
    <property type="molecule type" value="Genomic_DNA"/>
</dbReference>
<keyword evidence="3" id="KW-1185">Reference proteome</keyword>
<dbReference type="InterPro" id="IPR013783">
    <property type="entry name" value="Ig-like_fold"/>
</dbReference>
<reference evidence="2" key="1">
    <citation type="submission" date="2020-09" db="EMBL/GenBank/DDBJ databases">
        <authorList>
            <person name="Kim M.K."/>
        </authorList>
    </citation>
    <scope>NUCLEOTIDE SEQUENCE</scope>
    <source>
        <strain evidence="2">BT702</strain>
    </source>
</reference>
<feature type="domain" description="Immunoglobulin" evidence="1">
    <location>
        <begin position="923"/>
        <end position="997"/>
    </location>
</feature>
<comment type="caution">
    <text evidence="2">The sequence shown here is derived from an EMBL/GenBank/DDBJ whole genome shotgun (WGS) entry which is preliminary data.</text>
</comment>